<dbReference type="EMBL" id="CABPRJ010002373">
    <property type="protein sequence ID" value="VVC43896.1"/>
    <property type="molecule type" value="Genomic_DNA"/>
</dbReference>
<organism evidence="1 2">
    <name type="scientific">Cinara cedri</name>
    <dbReference type="NCBI Taxonomy" id="506608"/>
    <lineage>
        <taxon>Eukaryota</taxon>
        <taxon>Metazoa</taxon>
        <taxon>Ecdysozoa</taxon>
        <taxon>Arthropoda</taxon>
        <taxon>Hexapoda</taxon>
        <taxon>Insecta</taxon>
        <taxon>Pterygota</taxon>
        <taxon>Neoptera</taxon>
        <taxon>Paraneoptera</taxon>
        <taxon>Hemiptera</taxon>
        <taxon>Sternorrhyncha</taxon>
        <taxon>Aphidomorpha</taxon>
        <taxon>Aphidoidea</taxon>
        <taxon>Aphididae</taxon>
        <taxon>Lachninae</taxon>
        <taxon>Cinara</taxon>
    </lineage>
</organism>
<dbReference type="PANTHER" id="PTHR46060:SF1">
    <property type="entry name" value="MARINER MOS1 TRANSPOSASE-LIKE PROTEIN"/>
    <property type="match status" value="1"/>
</dbReference>
<proteinExistence type="predicted"/>
<evidence type="ECO:0000313" key="1">
    <source>
        <dbReference type="EMBL" id="VVC43896.1"/>
    </source>
</evidence>
<dbReference type="PANTHER" id="PTHR46060">
    <property type="entry name" value="MARINER MOS1 TRANSPOSASE-LIKE PROTEIN"/>
    <property type="match status" value="1"/>
</dbReference>
<protein>
    <submittedName>
        <fullName evidence="1">Transposase, type 1</fullName>
    </submittedName>
</protein>
<dbReference type="AlphaFoldDB" id="A0A5E4NJI6"/>
<dbReference type="InterPro" id="IPR036397">
    <property type="entry name" value="RNaseH_sf"/>
</dbReference>
<dbReference type="Gene3D" id="3.30.420.10">
    <property type="entry name" value="Ribonuclease H-like superfamily/Ribonuclease H"/>
    <property type="match status" value="1"/>
</dbReference>
<dbReference type="GO" id="GO:0003676">
    <property type="term" value="F:nucleic acid binding"/>
    <property type="evidence" value="ECO:0007669"/>
    <property type="project" value="InterPro"/>
</dbReference>
<accession>A0A5E4NJI6</accession>
<evidence type="ECO:0000313" key="2">
    <source>
        <dbReference type="Proteomes" id="UP000325440"/>
    </source>
</evidence>
<dbReference type="InterPro" id="IPR052709">
    <property type="entry name" value="Transposase-MT_Hybrid"/>
</dbReference>
<dbReference type="OrthoDB" id="6596674at2759"/>
<reference evidence="1 2" key="1">
    <citation type="submission" date="2019-08" db="EMBL/GenBank/DDBJ databases">
        <authorList>
            <person name="Alioto T."/>
            <person name="Alioto T."/>
            <person name="Gomez Garrido J."/>
        </authorList>
    </citation>
    <scope>NUCLEOTIDE SEQUENCE [LARGE SCALE GENOMIC DNA]</scope>
</reference>
<sequence>MTEWVPEGQTVNQIYYLSVLATLRERVRKKRPELWKNNSWILHQDNAPAHNALSVKQYLAGKRTTVLEHAPYSPDLAPCDFFLFPKIKSIKSALKGTRFESMEAVKQKTAELLKALTKEDFQHCFGKNVWKGVW</sequence>
<gene>
    <name evidence="1" type="ORF">CINCED_3A002550</name>
</gene>
<dbReference type="Proteomes" id="UP000325440">
    <property type="component" value="Unassembled WGS sequence"/>
</dbReference>
<name>A0A5E4NJI6_9HEMI</name>
<keyword evidence="2" id="KW-1185">Reference proteome</keyword>